<dbReference type="AlphaFoldDB" id="A0A7C9NYH0"/>
<keyword evidence="1" id="KW-0175">Coiled coil</keyword>
<comment type="caution">
    <text evidence="3">The sequence shown here is derived from an EMBL/GenBank/DDBJ whole genome shotgun (WGS) entry which is preliminary data.</text>
</comment>
<gene>
    <name evidence="3" type="ORF">D1639_00450</name>
</gene>
<sequence>MSTDKGFSMLVEIVCDRLANSENPEGIVPFHKGLNAVVGTKSGDNSIGKSSMLLLIDFAFGGSSYADWRTGIVEHIGNHEVCFTHAFEGKLYRFRRSTSDERHVATCDELYRPVGRQTNDEFCDWLLRAYSMERMGGTFRGLMSPFIQIWRRLDPDIAQPLLGNRKESARKSIERLVKLFERYDEIAHLKAEATKAAEAQKTFAALCGSGYVVPASGNREYERNEEEVQALDSRLQALMAKSSEDLLDLDALKAERLSELKSELSQLRRARTRLVSELTLMEEDLGLSSFRHTASFKQLEALFPGVNLARVEELEAFHRKLCRILKEECEKERKLKEAQLASIDDSISELEAEVREFGSISSFSKAVFDEYSRVERKRAFLEKQNEAFMEKKALKDAKKEADDRLSVTEMAILEDIASTLNSTMGTLNDEVSGGRRAAPEIEFKSPSSYTFGIPHDRGTGAGTSGMYLLDAALLMDTKLPFVIHDTVNLKQIEDSSMFGLLGVYSRSEKQVFIAIDKTASSDGDELPKVVKDAAVIALSPGRELFGMSFANPGKKS</sequence>
<accession>A0A7C9NYH0</accession>
<reference evidence="3" key="1">
    <citation type="submission" date="2018-08" db="EMBL/GenBank/DDBJ databases">
        <title>Murine metabolic-syndrome-specific gut microbial biobank.</title>
        <authorList>
            <person name="Liu C."/>
        </authorList>
    </citation>
    <scope>NUCLEOTIDE SEQUENCE [LARGE SCALE GENOMIC DNA]</scope>
    <source>
        <strain evidence="3">Z82</strain>
    </source>
</reference>
<feature type="domain" description="DUF2326" evidence="2">
    <location>
        <begin position="445"/>
        <end position="549"/>
    </location>
</feature>
<feature type="coiled-coil region" evidence="1">
    <location>
        <begin position="333"/>
        <end position="391"/>
    </location>
</feature>
<evidence type="ECO:0000259" key="2">
    <source>
        <dbReference type="Pfam" id="PF10088"/>
    </source>
</evidence>
<organism evidence="3">
    <name type="scientific">Muribaculaceae bacterium Z82</name>
    <dbReference type="NCBI Taxonomy" id="2304548"/>
    <lineage>
        <taxon>Bacteria</taxon>
        <taxon>Pseudomonadati</taxon>
        <taxon>Bacteroidota</taxon>
        <taxon>Bacteroidia</taxon>
        <taxon>Bacteroidales</taxon>
        <taxon>Muribaculaceae</taxon>
    </lineage>
</organism>
<feature type="coiled-coil region" evidence="1">
    <location>
        <begin position="221"/>
        <end position="284"/>
    </location>
</feature>
<dbReference type="InterPro" id="IPR018760">
    <property type="entry name" value="DUF2326"/>
</dbReference>
<name>A0A7C9NYH0_9BACT</name>
<protein>
    <submittedName>
        <fullName evidence="3">DUF2326 domain-containing protein</fullName>
    </submittedName>
</protein>
<evidence type="ECO:0000313" key="3">
    <source>
        <dbReference type="EMBL" id="NBI33530.1"/>
    </source>
</evidence>
<dbReference type="Gene3D" id="3.40.50.300">
    <property type="entry name" value="P-loop containing nucleotide triphosphate hydrolases"/>
    <property type="match status" value="1"/>
</dbReference>
<evidence type="ECO:0000256" key="1">
    <source>
        <dbReference type="SAM" id="Coils"/>
    </source>
</evidence>
<proteinExistence type="predicted"/>
<dbReference type="EMBL" id="QWKH01000002">
    <property type="protein sequence ID" value="NBI33530.1"/>
    <property type="molecule type" value="Genomic_DNA"/>
</dbReference>
<dbReference type="Pfam" id="PF10088">
    <property type="entry name" value="DUF2326"/>
    <property type="match status" value="1"/>
</dbReference>
<dbReference type="InterPro" id="IPR027417">
    <property type="entry name" value="P-loop_NTPase"/>
</dbReference>